<dbReference type="PROSITE" id="PS01209">
    <property type="entry name" value="LDLRA_1"/>
    <property type="match status" value="2"/>
</dbReference>
<dbReference type="CDD" id="cd00112">
    <property type="entry name" value="LDLa"/>
    <property type="match status" value="3"/>
</dbReference>
<comment type="subcellular location">
    <subcellularLocation>
        <location evidence="10">Membrane</location>
        <location evidence="10">Coated pit</location>
    </subcellularLocation>
    <subcellularLocation>
        <location evidence="1">Membrane</location>
        <topology evidence="1">Single-pass membrane protein</topology>
    </subcellularLocation>
</comment>
<feature type="disulfide bond" evidence="11">
    <location>
        <begin position="314"/>
        <end position="329"/>
    </location>
</feature>
<evidence type="ECO:0000256" key="12">
    <source>
        <dbReference type="SAM" id="MobiDB-lite"/>
    </source>
</evidence>
<dbReference type="PRINTS" id="PR00261">
    <property type="entry name" value="LDLRECEPTOR"/>
</dbReference>
<evidence type="ECO:0000256" key="3">
    <source>
        <dbReference type="ARBA" id="ARBA00022583"/>
    </source>
</evidence>
<dbReference type="PROSITE" id="PS01180">
    <property type="entry name" value="CUB"/>
    <property type="match status" value="1"/>
</dbReference>
<evidence type="ECO:0000256" key="7">
    <source>
        <dbReference type="ARBA" id="ARBA00023136"/>
    </source>
</evidence>
<accession>A0A7R9KNY7</accession>
<dbReference type="PANTHER" id="PTHR24270">
    <property type="entry name" value="LOW-DENSITY LIPOPROTEIN RECEPTOR-RELATED"/>
    <property type="match status" value="1"/>
</dbReference>
<sequence>MAGIPTITGRTLPSITEKHVQNCDRVEELSAIRGSIQSPNYPNPFHNRTSCQWDIKASHPNHIITISFDDLDLEIPSDSDKYCSQNLSPKSLTNSDEICCYYSWIKIFSELDAERKYCGRSEDNGLIFKPFISTSSRLSIKFHMTQRVGGGRGFHLSYITGAQKSAKCKSDEFHCRNQKCIPNKWKCNRRDECGDGSDELNCEDICLTANQMRCETSSGHRRGSVGCYTFPTQRCNSVWECENGADEKGCGGCPPDMFVCRTIQSCYSESKRCDGIIDCPDFTDELNCGFCTHNRSLCGPNNLSQCYDPFNQRCNRVLDCPNGEDEIGCFKVCQNKILCSSGSGCYSSEERCNGVPECSDYSDEKNCSLDLCRADRGSFLCGNGRCIRAIWTCDRSNDCSDGTDEINCLKNSVITAAIMGSLICGLLLVIAISCTCKLIALRQVERHHSSTHTSPSHISHNYDRSYSINGFTGDSDTPLFRLEHGFFFREPPPSYATAVGGYPTDRNNSYIEQIRQIRRQRRLRRNRRRPPTPPPLEFVDRDNDPNSSSNSSTTAVIIPLSGDSTPASSPTNINETQNQNNNNIKSDEQKEETEVGVGVGQSQTTSSNNSSNCSPLNGMLSSNSVNIELESIPSLSQSDCDSQPLIR</sequence>
<dbReference type="SUPFAM" id="SSF57424">
    <property type="entry name" value="LDL receptor-like module"/>
    <property type="match status" value="4"/>
</dbReference>
<feature type="compositionally biased region" description="Low complexity" evidence="12">
    <location>
        <begin position="571"/>
        <end position="584"/>
    </location>
</feature>
<feature type="disulfide bond" evidence="11">
    <location>
        <begin position="352"/>
        <end position="367"/>
    </location>
</feature>
<feature type="disulfide bond" evidence="11">
    <location>
        <begin position="333"/>
        <end position="345"/>
    </location>
</feature>
<keyword evidence="15" id="KW-1185">Reference proteome</keyword>
<feature type="disulfide bond" evidence="11">
    <location>
        <begin position="393"/>
        <end position="408"/>
    </location>
</feature>
<feature type="disulfide bond" evidence="11">
    <location>
        <begin position="168"/>
        <end position="180"/>
    </location>
</feature>
<dbReference type="AlphaFoldDB" id="A0A7R9KNY7"/>
<keyword evidence="8 11" id="KW-1015">Disulfide bond</keyword>
<dbReference type="InterPro" id="IPR050685">
    <property type="entry name" value="LDLR"/>
</dbReference>
<keyword evidence="6" id="KW-1133">Transmembrane helix</keyword>
<feature type="disulfide bond" evidence="11">
    <location>
        <begin position="175"/>
        <end position="193"/>
    </location>
</feature>
<dbReference type="PROSITE" id="PS50068">
    <property type="entry name" value="LDLRA_2"/>
    <property type="match status" value="5"/>
</dbReference>
<keyword evidence="9" id="KW-0168">Coated pit</keyword>
<feature type="compositionally biased region" description="Low complexity" evidence="12">
    <location>
        <begin position="601"/>
        <end position="612"/>
    </location>
</feature>
<dbReference type="GO" id="GO:0006897">
    <property type="term" value="P:endocytosis"/>
    <property type="evidence" value="ECO:0007669"/>
    <property type="project" value="UniProtKB-KW"/>
</dbReference>
<keyword evidence="3" id="KW-0254">Endocytosis</keyword>
<evidence type="ECO:0000313" key="14">
    <source>
        <dbReference type="EMBL" id="CAD7626649.1"/>
    </source>
</evidence>
<dbReference type="CDD" id="cd00041">
    <property type="entry name" value="CUB"/>
    <property type="match status" value="1"/>
</dbReference>
<organism evidence="14">
    <name type="scientific">Medioppia subpectinata</name>
    <dbReference type="NCBI Taxonomy" id="1979941"/>
    <lineage>
        <taxon>Eukaryota</taxon>
        <taxon>Metazoa</taxon>
        <taxon>Ecdysozoa</taxon>
        <taxon>Arthropoda</taxon>
        <taxon>Chelicerata</taxon>
        <taxon>Arachnida</taxon>
        <taxon>Acari</taxon>
        <taxon>Acariformes</taxon>
        <taxon>Sarcoptiformes</taxon>
        <taxon>Oribatida</taxon>
        <taxon>Brachypylina</taxon>
        <taxon>Oppioidea</taxon>
        <taxon>Oppiidae</taxon>
        <taxon>Medioppia</taxon>
    </lineage>
</organism>
<evidence type="ECO:0000256" key="9">
    <source>
        <dbReference type="ARBA" id="ARBA00023176"/>
    </source>
</evidence>
<dbReference type="InterPro" id="IPR000859">
    <property type="entry name" value="CUB_dom"/>
</dbReference>
<keyword evidence="7" id="KW-0472">Membrane</keyword>
<reference evidence="14" key="1">
    <citation type="submission" date="2020-11" db="EMBL/GenBank/DDBJ databases">
        <authorList>
            <person name="Tran Van P."/>
        </authorList>
    </citation>
    <scope>NUCLEOTIDE SEQUENCE</scope>
</reference>
<proteinExistence type="inferred from homology"/>
<evidence type="ECO:0000256" key="1">
    <source>
        <dbReference type="ARBA" id="ARBA00004167"/>
    </source>
</evidence>
<dbReference type="Gene3D" id="4.10.400.10">
    <property type="entry name" value="Low-density Lipoprotein Receptor"/>
    <property type="match status" value="4"/>
</dbReference>
<dbReference type="OrthoDB" id="9988974at2759"/>
<evidence type="ECO:0000256" key="10">
    <source>
        <dbReference type="ARBA" id="ARBA00037878"/>
    </source>
</evidence>
<dbReference type="EMBL" id="CAJPIZ010004019">
    <property type="protein sequence ID" value="CAG2107079.1"/>
    <property type="molecule type" value="Genomic_DNA"/>
</dbReference>
<dbReference type="Pfam" id="PF00431">
    <property type="entry name" value="CUB"/>
    <property type="match status" value="1"/>
</dbReference>
<dbReference type="PANTHER" id="PTHR24270:SF61">
    <property type="entry name" value="EGF-LIKE DOMAIN-CONTAINING PROTEIN"/>
    <property type="match status" value="1"/>
</dbReference>
<evidence type="ECO:0000256" key="5">
    <source>
        <dbReference type="ARBA" id="ARBA00022737"/>
    </source>
</evidence>
<gene>
    <name evidence="14" type="ORF">OSB1V03_LOCUS7082</name>
</gene>
<dbReference type="Pfam" id="PF00057">
    <property type="entry name" value="Ldl_recept_a"/>
    <property type="match status" value="4"/>
</dbReference>
<feature type="disulfide bond" evidence="11">
    <location>
        <begin position="381"/>
        <end position="399"/>
    </location>
</feature>
<evidence type="ECO:0000256" key="2">
    <source>
        <dbReference type="ARBA" id="ARBA00009939"/>
    </source>
</evidence>
<dbReference type="Proteomes" id="UP000759131">
    <property type="component" value="Unassembled WGS sequence"/>
</dbReference>
<feature type="compositionally biased region" description="Basic residues" evidence="12">
    <location>
        <begin position="518"/>
        <end position="530"/>
    </location>
</feature>
<dbReference type="EMBL" id="OC858594">
    <property type="protein sequence ID" value="CAD7626649.1"/>
    <property type="molecule type" value="Genomic_DNA"/>
</dbReference>
<dbReference type="SUPFAM" id="SSF49854">
    <property type="entry name" value="Spermadhesin, CUB domain"/>
    <property type="match status" value="1"/>
</dbReference>
<dbReference type="GO" id="GO:0005886">
    <property type="term" value="C:plasma membrane"/>
    <property type="evidence" value="ECO:0007669"/>
    <property type="project" value="TreeGrafter"/>
</dbReference>
<feature type="disulfide bond" evidence="11">
    <location>
        <begin position="273"/>
        <end position="288"/>
    </location>
</feature>
<evidence type="ECO:0000259" key="13">
    <source>
        <dbReference type="PROSITE" id="PS01180"/>
    </source>
</evidence>
<evidence type="ECO:0000256" key="8">
    <source>
        <dbReference type="ARBA" id="ARBA00023157"/>
    </source>
</evidence>
<feature type="domain" description="CUB" evidence="13">
    <location>
        <begin position="23"/>
        <end position="161"/>
    </location>
</feature>
<evidence type="ECO:0000256" key="11">
    <source>
        <dbReference type="PROSITE-ProRule" id="PRU00124"/>
    </source>
</evidence>
<evidence type="ECO:0000313" key="15">
    <source>
        <dbReference type="Proteomes" id="UP000759131"/>
    </source>
</evidence>
<name>A0A7R9KNY7_9ACAR</name>
<evidence type="ECO:0000256" key="6">
    <source>
        <dbReference type="ARBA" id="ARBA00022989"/>
    </source>
</evidence>
<dbReference type="InterPro" id="IPR002172">
    <property type="entry name" value="LDrepeatLR_classA_rpt"/>
</dbReference>
<dbReference type="SMART" id="SM00042">
    <property type="entry name" value="CUB"/>
    <property type="match status" value="1"/>
</dbReference>
<keyword evidence="4" id="KW-0812">Transmembrane</keyword>
<dbReference type="GO" id="GO:0005905">
    <property type="term" value="C:clathrin-coated pit"/>
    <property type="evidence" value="ECO:0007669"/>
    <property type="project" value="UniProtKB-KW"/>
</dbReference>
<comment type="similarity">
    <text evidence="2">Belongs to the LDLR family.</text>
</comment>
<dbReference type="InterPro" id="IPR036055">
    <property type="entry name" value="LDL_receptor-like_sf"/>
</dbReference>
<dbReference type="InterPro" id="IPR035914">
    <property type="entry name" value="Sperma_CUB_dom_sf"/>
</dbReference>
<protein>
    <recommendedName>
        <fullName evidence="13">CUB domain-containing protein</fullName>
    </recommendedName>
</protein>
<keyword evidence="5" id="KW-0677">Repeat</keyword>
<feature type="region of interest" description="Disordered" evidence="12">
    <location>
        <begin position="518"/>
        <end position="619"/>
    </location>
</feature>
<feature type="disulfide bond" evidence="11">
    <location>
        <begin position="187"/>
        <end position="202"/>
    </location>
</feature>
<dbReference type="InterPro" id="IPR023415">
    <property type="entry name" value="LDLR_class-A_CS"/>
</dbReference>
<dbReference type="SMART" id="SM00192">
    <property type="entry name" value="LDLa"/>
    <property type="match status" value="6"/>
</dbReference>
<evidence type="ECO:0000256" key="4">
    <source>
        <dbReference type="ARBA" id="ARBA00022692"/>
    </source>
</evidence>
<comment type="caution">
    <text evidence="11">Lacks conserved residue(s) required for the propagation of feature annotation.</text>
</comment>
<dbReference type="Gene3D" id="2.60.120.290">
    <property type="entry name" value="Spermadhesin, CUB domain"/>
    <property type="match status" value="1"/>
</dbReference>